<dbReference type="Gene3D" id="1.10.132.70">
    <property type="match status" value="1"/>
</dbReference>
<dbReference type="InterPro" id="IPR003545">
    <property type="entry name" value="Telomerase_RT"/>
</dbReference>
<dbReference type="CDD" id="cd01648">
    <property type="entry name" value="TERT"/>
    <property type="match status" value="1"/>
</dbReference>
<reference evidence="16" key="1">
    <citation type="journal article" date="2012" name="Proc. Natl. Acad. Sci. U.S.A.">
        <title>Antigenic diversity is generated by distinct evolutionary mechanisms in African trypanosome species.</title>
        <authorList>
            <person name="Jackson A.P."/>
            <person name="Berry A."/>
            <person name="Aslett M."/>
            <person name="Allison H.C."/>
            <person name="Burton P."/>
            <person name="Vavrova-Anderson J."/>
            <person name="Brown R."/>
            <person name="Browne H."/>
            <person name="Corton N."/>
            <person name="Hauser H."/>
            <person name="Gamble J."/>
            <person name="Gilderthorp R."/>
            <person name="Marcello L."/>
            <person name="McQuillan J."/>
            <person name="Otto T.D."/>
            <person name="Quail M.A."/>
            <person name="Sanders M.J."/>
            <person name="van Tonder A."/>
            <person name="Ginger M.L."/>
            <person name="Field M.C."/>
            <person name="Barry J.D."/>
            <person name="Hertz-Fowler C."/>
            <person name="Berriman M."/>
        </authorList>
    </citation>
    <scope>NUCLEOTIDE SEQUENCE</scope>
    <source>
        <strain evidence="16">IL3000</strain>
    </source>
</reference>
<evidence type="ECO:0000256" key="9">
    <source>
        <dbReference type="ARBA" id="ARBA00022895"/>
    </source>
</evidence>
<comment type="similarity">
    <text evidence="1 13">Belongs to the reverse transcriptase family. Telomerase subfamily.</text>
</comment>
<gene>
    <name evidence="16" type="ORF">TCIL3000_11_10670</name>
</gene>
<dbReference type="GO" id="GO:0000333">
    <property type="term" value="C:telomerase catalytic core complex"/>
    <property type="evidence" value="ECO:0007669"/>
    <property type="project" value="TreeGrafter"/>
</dbReference>
<comment type="catalytic activity">
    <reaction evidence="12 13">
        <text>DNA(n) + a 2'-deoxyribonucleoside 5'-triphosphate = DNA(n+1) + diphosphate</text>
        <dbReference type="Rhea" id="RHEA:22508"/>
        <dbReference type="Rhea" id="RHEA-COMP:17339"/>
        <dbReference type="Rhea" id="RHEA-COMP:17340"/>
        <dbReference type="ChEBI" id="CHEBI:33019"/>
        <dbReference type="ChEBI" id="CHEBI:61560"/>
        <dbReference type="ChEBI" id="CHEBI:173112"/>
        <dbReference type="EC" id="2.7.7.49"/>
    </reaction>
</comment>
<name>G0V1S4_TRYCI</name>
<evidence type="ECO:0000256" key="7">
    <source>
        <dbReference type="ARBA" id="ARBA00022723"/>
    </source>
</evidence>
<evidence type="ECO:0000256" key="4">
    <source>
        <dbReference type="ARBA" id="ARBA00022454"/>
    </source>
</evidence>
<feature type="domain" description="Reverse transcriptase" evidence="15">
    <location>
        <begin position="610"/>
        <end position="941"/>
    </location>
</feature>
<dbReference type="SMART" id="SM00975">
    <property type="entry name" value="Telomerase_RBD"/>
    <property type="match status" value="1"/>
</dbReference>
<keyword evidence="10 13" id="KW-0695">RNA-directed DNA polymerase</keyword>
<feature type="region of interest" description="Disordered" evidence="14">
    <location>
        <begin position="156"/>
        <end position="177"/>
    </location>
</feature>
<dbReference type="AlphaFoldDB" id="G0V1S4"/>
<dbReference type="PRINTS" id="PR01365">
    <property type="entry name" value="TELOMERASERT"/>
</dbReference>
<dbReference type="PROSITE" id="PS50878">
    <property type="entry name" value="RT_POL"/>
    <property type="match status" value="1"/>
</dbReference>
<evidence type="ECO:0000256" key="8">
    <source>
        <dbReference type="ARBA" id="ARBA00022842"/>
    </source>
</evidence>
<evidence type="ECO:0000313" key="16">
    <source>
        <dbReference type="EMBL" id="CCC95595.1"/>
    </source>
</evidence>
<dbReference type="GO" id="GO:0000781">
    <property type="term" value="C:chromosome, telomeric region"/>
    <property type="evidence" value="ECO:0007669"/>
    <property type="project" value="UniProtKB-SubCell"/>
</dbReference>
<sequence>MSSALPAVPGFDGPWSLRDFLSKFFGLRLRYDASQVRKAVRPSSNDVIVPPTGRFFVVMYISKRAPVAPKCEAVRPDAVSDAASGGACRPPEQTHECLQGRPLTSAVLSHPFWDSLFSQVGVTVTDFIALWVPVVVHFESSRGGLQVLGPPLAENLTRADKRRHGVSSPEEQRKTQRVEAMAQQDWPSTSFHDRFSASLYRVDVTRQQLMEETPQRSTADARYDLGPMLRRLWEAHHKSVNSCISTNESTKEQCSVALGSATSCCSDSCMALIEAKNMVNVVFSYSLLPAQEEAVGSGKLLRVHLTQILHCVLGSVCRMNIRGAAIKHTNFLEKRCSALCPPPGDQTAGNVDGMKAGSVCGLVAPESVVTSYLRTLFDGMWWRDPSIHLNATVGKRVKFWGEEDSVLTKLCGITADWLRCGRRVVFPLKHFLHGILVSRIPWLRGFYTKASGRKRRSTIQQRVYLQLVLFLYQHIVPFLIRRSFHVTYSSKGPSAPLFVPKCVWARIVRRELQRVSVRRAKRTHTESLTGSGEEVQRDVLPPMALERLTSDGLRKLANSHPQSTIVGDTPQRSHLPLFFSDVRFLIHGLKLRPIARVRTSHLRPLLKIADGVRLPVAQTNPPSLEARKAADPSGTWPPSGSASLRDCLRCLDAGVEERRVLEGVVQRTNLSHNDEYAEIRSFVESTRRFLSSTASVSDCSPPSLEGIATVTMVRGDAMRCYNYLPQEVVVDSMKALVNHEVYYSVTLTVVSPSFSSDYNADGHGDAAVEGGPGLKSGRLHVSERVVVISDKCMKDGVFFGIPEGSIVYEENTGDSSSIISGENIRSLLQQHLRSHLVLVDGKLYVQRVGITQGSAVAMLLCDRVLEKVDESLSDILSRYEEPALLLRRVDDVLVVTLSPVAAQTCEEALQRGWPEVGFFCQREKMQCSVSTQPVRWCGLLWDPKSLEFSVEWSRLAQIMPHITVYPRTGGEPLHSSKRFLRILGFRTPLTVFCMRINSKARVVQTLYEISLLWARFFLDKISANIQFIRPHVQTIFRPLNVAVGMLRHLLKRQDYQLRRMGSLCDITHIEVRLCVYVALCRTFQRRLPLMIDLVRATGKAKRGFFIKCSARLQRRMKALLTEEEKDGQTQMSSPTAAELLLDEGEDGITSKGFSAVRFTRTTSG</sequence>
<evidence type="ECO:0000256" key="1">
    <source>
        <dbReference type="ARBA" id="ARBA00008001"/>
    </source>
</evidence>
<dbReference type="GO" id="GO:0070034">
    <property type="term" value="F:telomerase RNA binding"/>
    <property type="evidence" value="ECO:0007669"/>
    <property type="project" value="TreeGrafter"/>
</dbReference>
<dbReference type="EMBL" id="HE575324">
    <property type="protein sequence ID" value="CCC95595.1"/>
    <property type="molecule type" value="Genomic_DNA"/>
</dbReference>
<comment type="function">
    <text evidence="13">Telomerase is a ribonucleoprotein enzyme essential for the replication of chromosome termini in most eukaryotes. It elongates telomeres. It is a reverse transcriptase that adds simple sequence repeats to chromosome ends by copying a template sequence within the RNA component of the enzyme.</text>
</comment>
<evidence type="ECO:0000256" key="14">
    <source>
        <dbReference type="SAM" id="MobiDB-lite"/>
    </source>
</evidence>
<keyword evidence="11 13" id="KW-0539">Nucleus</keyword>
<keyword evidence="9 13" id="KW-0779">Telomere</keyword>
<keyword evidence="5 13" id="KW-0808">Transferase</keyword>
<evidence type="ECO:0000256" key="11">
    <source>
        <dbReference type="ARBA" id="ARBA00023242"/>
    </source>
</evidence>
<dbReference type="PANTHER" id="PTHR12066">
    <property type="entry name" value="TELOMERASE REVERSE TRANSCRIPTASE"/>
    <property type="match status" value="1"/>
</dbReference>
<dbReference type="VEuPathDB" id="TriTrypDB:TcIL3000.11.10670"/>
<evidence type="ECO:0000256" key="6">
    <source>
        <dbReference type="ARBA" id="ARBA00022695"/>
    </source>
</evidence>
<dbReference type="GO" id="GO:0007004">
    <property type="term" value="P:telomere maintenance via telomerase"/>
    <property type="evidence" value="ECO:0007669"/>
    <property type="project" value="TreeGrafter"/>
</dbReference>
<protein>
    <recommendedName>
        <fullName evidence="3 13">Telomerase reverse transcriptase</fullName>
        <ecNumber evidence="2 13">2.7.7.49</ecNumber>
    </recommendedName>
    <alternativeName>
        <fullName evidence="13">Telomerase catalytic subunit</fullName>
    </alternativeName>
</protein>
<dbReference type="Pfam" id="PF12009">
    <property type="entry name" value="Telomerase_RBD"/>
    <property type="match status" value="1"/>
</dbReference>
<dbReference type="GO" id="GO:0003720">
    <property type="term" value="F:telomerase activity"/>
    <property type="evidence" value="ECO:0007669"/>
    <property type="project" value="InterPro"/>
</dbReference>
<evidence type="ECO:0000256" key="12">
    <source>
        <dbReference type="ARBA" id="ARBA00048173"/>
    </source>
</evidence>
<accession>G0V1S4</accession>
<proteinExistence type="inferred from homology"/>
<dbReference type="EC" id="2.7.7.49" evidence="2 13"/>
<evidence type="ECO:0000256" key="5">
    <source>
        <dbReference type="ARBA" id="ARBA00022679"/>
    </source>
</evidence>
<dbReference type="GO" id="GO:0046872">
    <property type="term" value="F:metal ion binding"/>
    <property type="evidence" value="ECO:0007669"/>
    <property type="project" value="UniProtKB-KW"/>
</dbReference>
<organism evidence="16">
    <name type="scientific">Trypanosoma congolense (strain IL3000)</name>
    <dbReference type="NCBI Taxonomy" id="1068625"/>
    <lineage>
        <taxon>Eukaryota</taxon>
        <taxon>Discoba</taxon>
        <taxon>Euglenozoa</taxon>
        <taxon>Kinetoplastea</taxon>
        <taxon>Metakinetoplastina</taxon>
        <taxon>Trypanosomatida</taxon>
        <taxon>Trypanosomatidae</taxon>
        <taxon>Trypanosoma</taxon>
        <taxon>Nannomonas</taxon>
    </lineage>
</organism>
<keyword evidence="6 13" id="KW-0548">Nucleotidyltransferase</keyword>
<comment type="subcellular location">
    <subcellularLocation>
        <location evidence="13">Nucleus</location>
    </subcellularLocation>
    <subcellularLocation>
        <location evidence="13">Chromosome</location>
        <location evidence="13">Telomere</location>
    </subcellularLocation>
</comment>
<evidence type="ECO:0000256" key="13">
    <source>
        <dbReference type="RuleBase" id="RU365061"/>
    </source>
</evidence>
<keyword evidence="7 13" id="KW-0479">Metal-binding</keyword>
<keyword evidence="4 13" id="KW-0158">Chromosome</keyword>
<dbReference type="InterPro" id="IPR000477">
    <property type="entry name" value="RT_dom"/>
</dbReference>
<evidence type="ECO:0000256" key="3">
    <source>
        <dbReference type="ARBA" id="ARBA00016182"/>
    </source>
</evidence>
<dbReference type="InterPro" id="IPR021891">
    <property type="entry name" value="Telomerase_RBD"/>
</dbReference>
<dbReference type="GO" id="GO:0042162">
    <property type="term" value="F:telomeric DNA binding"/>
    <property type="evidence" value="ECO:0007669"/>
    <property type="project" value="TreeGrafter"/>
</dbReference>
<evidence type="ECO:0000259" key="15">
    <source>
        <dbReference type="PROSITE" id="PS50878"/>
    </source>
</evidence>
<keyword evidence="8 13" id="KW-0460">Magnesium</keyword>
<evidence type="ECO:0000256" key="10">
    <source>
        <dbReference type="ARBA" id="ARBA00022918"/>
    </source>
</evidence>
<evidence type="ECO:0000256" key="2">
    <source>
        <dbReference type="ARBA" id="ARBA00012493"/>
    </source>
</evidence>
<dbReference type="PANTHER" id="PTHR12066:SF0">
    <property type="entry name" value="TELOMERASE REVERSE TRANSCRIPTASE"/>
    <property type="match status" value="1"/>
</dbReference>